<feature type="region of interest" description="Disordered" evidence="1">
    <location>
        <begin position="1"/>
        <end position="29"/>
    </location>
</feature>
<evidence type="ECO:0000313" key="2">
    <source>
        <dbReference type="EnsemblMetazoa" id="XP_019770642.1"/>
    </source>
</evidence>
<feature type="compositionally biased region" description="Basic residues" evidence="1">
    <location>
        <begin position="508"/>
        <end position="523"/>
    </location>
</feature>
<dbReference type="EnsemblMetazoa" id="XM_019915083.1">
    <property type="protein sequence ID" value="XP_019770642.1"/>
    <property type="gene ID" value="LOC109544760"/>
</dbReference>
<feature type="compositionally biased region" description="Basic and acidic residues" evidence="1">
    <location>
        <begin position="138"/>
        <end position="152"/>
    </location>
</feature>
<dbReference type="GeneID" id="109544760"/>
<reference evidence="3" key="1">
    <citation type="journal article" date="2013" name="Genome Biol.">
        <title>Draft genome of the mountain pine beetle, Dendroctonus ponderosae Hopkins, a major forest pest.</title>
        <authorList>
            <person name="Keeling C.I."/>
            <person name="Yuen M.M."/>
            <person name="Liao N.Y."/>
            <person name="Docking T.R."/>
            <person name="Chan S.K."/>
            <person name="Taylor G.A."/>
            <person name="Palmquist D.L."/>
            <person name="Jackman S.D."/>
            <person name="Nguyen A."/>
            <person name="Li M."/>
            <person name="Henderson H."/>
            <person name="Janes J.K."/>
            <person name="Zhao Y."/>
            <person name="Pandoh P."/>
            <person name="Moore R."/>
            <person name="Sperling F.A."/>
            <person name="Huber D.P."/>
            <person name="Birol I."/>
            <person name="Jones S.J."/>
            <person name="Bohlmann J."/>
        </authorList>
    </citation>
    <scope>NUCLEOTIDE SEQUENCE</scope>
</reference>
<feature type="region of interest" description="Disordered" evidence="1">
    <location>
        <begin position="65"/>
        <end position="90"/>
    </location>
</feature>
<sequence>MVNLTGEETEKSEDLTQVSETRHSFANSSQKSIVQLNNVCQRLMQPTSIGIRRRSSKNGNFKARKLSQAGSNPFAAHSHSQSTNGDCAHLETTGAYPAENEVVAEATQWEQRIEDILTACKTLKQSESFLSDFSSLTRDSRQNTEVDEEKSKQNTALEPSETPASSQDIIQATPLEANSYRNRKRFRNKNIMVQACSNEASNIGDGSDSEILDMHAIGLPTKKWKKHRKNSVNNVSVARAVRLGNLDQTLVQRNRLTVWGVLMRARFLFRKVQNYGRLSNQHALCLDSLDKSDILFEETPEKRVKNNGSFSNENADSPVESDISLKQRPKNHSKHNGSLSNNLDDSEILMKKSTKKWKKSNFSLLKEANCDERDEIDILRRRNQNNASSRSADVSNSELADEIKILRRKRSNKHKKNKLWKKRILDETKTTDDEEIGQNTGRSEAAKQIMDSCESAVETSILNPSSESLNNSESNCEGESHKSEHQKRAKRKIQSEADEENDQASNTIRKKAKKKLSTVKKRRLSSDEEADEASDHSYEDADPNDSDAALKFFLGLKRFNRDFKVPRLHKIVDRASNPTADQRERIAEKGIEVKTGKFSSAEDQQIQENWLNFIQVFRLKNQPQKFFCLHAKRVTPEAKRNFLFYLARGLHNRTPYCVFKRFKLLMDRVTKGRFSQEEDDFILKAMEEKPKMSVTEVAKHLHRSLLAVSCRIGKLKTTYSRKIKWSGRNAASYIKYLLEATDIDEKDIGLLKNRQITAEEWAKLSEKLDNVPVRILKPVWLNFLHPALFIPGNSCDLGAIKWKLAKRLHKNNETEWSCIDWTKYVARFEGFTSLKLYTLVKQLIKTHVPEKKQPDLPRSLKYLMKNKLRIAAQPLKLLYKIKYRNGEIQDMRLSDL</sequence>
<proteinExistence type="predicted"/>
<protein>
    <recommendedName>
        <fullName evidence="4">Transcription termination factor 1</fullName>
    </recommendedName>
</protein>
<feature type="region of interest" description="Disordered" evidence="1">
    <location>
        <begin position="430"/>
        <end position="543"/>
    </location>
</feature>
<evidence type="ECO:0000256" key="1">
    <source>
        <dbReference type="SAM" id="MobiDB-lite"/>
    </source>
</evidence>
<feature type="region of interest" description="Disordered" evidence="1">
    <location>
        <begin position="326"/>
        <end position="345"/>
    </location>
</feature>
<reference evidence="2" key="2">
    <citation type="submission" date="2024-08" db="UniProtKB">
        <authorList>
            <consortium name="EnsemblMetazoa"/>
        </authorList>
    </citation>
    <scope>IDENTIFICATION</scope>
</reference>
<dbReference type="KEGG" id="dpa:109544760"/>
<accession>A0AAR5QBP4</accession>
<organism evidence="2 3">
    <name type="scientific">Dendroctonus ponderosae</name>
    <name type="common">Mountain pine beetle</name>
    <dbReference type="NCBI Taxonomy" id="77166"/>
    <lineage>
        <taxon>Eukaryota</taxon>
        <taxon>Metazoa</taxon>
        <taxon>Ecdysozoa</taxon>
        <taxon>Arthropoda</taxon>
        <taxon>Hexapoda</taxon>
        <taxon>Insecta</taxon>
        <taxon>Pterygota</taxon>
        <taxon>Neoptera</taxon>
        <taxon>Endopterygota</taxon>
        <taxon>Coleoptera</taxon>
        <taxon>Polyphaga</taxon>
        <taxon>Cucujiformia</taxon>
        <taxon>Curculionidae</taxon>
        <taxon>Scolytinae</taxon>
        <taxon>Dendroctonus</taxon>
    </lineage>
</organism>
<dbReference type="PANTHER" id="PTHR47430:SF4">
    <property type="entry name" value="GB|AAC33480.1"/>
    <property type="match status" value="1"/>
</dbReference>
<dbReference type="Proteomes" id="UP000019118">
    <property type="component" value="Unassembled WGS sequence"/>
</dbReference>
<feature type="compositionally biased region" description="Polar residues" evidence="1">
    <location>
        <begin position="15"/>
        <end position="29"/>
    </location>
</feature>
<evidence type="ECO:0000313" key="3">
    <source>
        <dbReference type="Proteomes" id="UP000019118"/>
    </source>
</evidence>
<dbReference type="RefSeq" id="XP_019770642.1">
    <property type="nucleotide sequence ID" value="XM_019915083.2"/>
</dbReference>
<evidence type="ECO:0008006" key="4">
    <source>
        <dbReference type="Google" id="ProtNLM"/>
    </source>
</evidence>
<feature type="compositionally biased region" description="Polar residues" evidence="1">
    <location>
        <begin position="153"/>
        <end position="169"/>
    </location>
</feature>
<feature type="compositionally biased region" description="Low complexity" evidence="1">
    <location>
        <begin position="460"/>
        <end position="477"/>
    </location>
</feature>
<name>A0AAR5QBP4_DENPD</name>
<keyword evidence="3" id="KW-1185">Reference proteome</keyword>
<feature type="region of interest" description="Disordered" evidence="1">
    <location>
        <begin position="135"/>
        <end position="169"/>
    </location>
</feature>
<dbReference type="PANTHER" id="PTHR47430">
    <property type="entry name" value="GB|AAC33480.1"/>
    <property type="match status" value="1"/>
</dbReference>
<dbReference type="AlphaFoldDB" id="A0AAR5QBP4"/>